<evidence type="ECO:0000313" key="4">
    <source>
        <dbReference type="Proteomes" id="UP000053144"/>
    </source>
</evidence>
<name>A0A0L9V9U4_PHAAN</name>
<reference evidence="3" key="2">
    <citation type="submission" date="2015-02" db="EMBL/GenBank/DDBJ databases">
        <authorList>
            <person name="Chooi Y.-H."/>
        </authorList>
    </citation>
    <scope>NUCLEOTIDE SEQUENCE</scope>
    <source>
        <tissue evidence="3">Seedling</tissue>
    </source>
</reference>
<keyword evidence="1" id="KW-0175">Coiled coil</keyword>
<dbReference type="AlphaFoldDB" id="A0A0L9V9U4"/>
<dbReference type="EMBL" id="CM003379">
    <property type="protein sequence ID" value="KOM51850.1"/>
    <property type="molecule type" value="Genomic_DNA"/>
</dbReference>
<proteinExistence type="predicted"/>
<protein>
    <submittedName>
        <fullName evidence="3">Uncharacterized protein</fullName>
    </submittedName>
</protein>
<dbReference type="Gramene" id="KOM51851">
    <property type="protein sequence ID" value="KOM51851"/>
    <property type="gene ID" value="LR48_Vigan09g051000"/>
</dbReference>
<dbReference type="Proteomes" id="UP000053144">
    <property type="component" value="Chromosome 9"/>
</dbReference>
<evidence type="ECO:0000313" key="2">
    <source>
        <dbReference type="EMBL" id="KOM51850.1"/>
    </source>
</evidence>
<gene>
    <name evidence="2" type="ORF">LR48_Vigan09g050900</name>
    <name evidence="3" type="ORF">LR48_Vigan09g051000</name>
</gene>
<evidence type="ECO:0000256" key="1">
    <source>
        <dbReference type="SAM" id="Coils"/>
    </source>
</evidence>
<accession>A0A0L9V9U4</accession>
<organism evidence="3 4">
    <name type="scientific">Phaseolus angularis</name>
    <name type="common">Azuki bean</name>
    <name type="synonym">Vigna angularis</name>
    <dbReference type="NCBI Taxonomy" id="3914"/>
    <lineage>
        <taxon>Eukaryota</taxon>
        <taxon>Viridiplantae</taxon>
        <taxon>Streptophyta</taxon>
        <taxon>Embryophyta</taxon>
        <taxon>Tracheophyta</taxon>
        <taxon>Spermatophyta</taxon>
        <taxon>Magnoliopsida</taxon>
        <taxon>eudicotyledons</taxon>
        <taxon>Gunneridae</taxon>
        <taxon>Pentapetalae</taxon>
        <taxon>rosids</taxon>
        <taxon>fabids</taxon>
        <taxon>Fabales</taxon>
        <taxon>Fabaceae</taxon>
        <taxon>Papilionoideae</taxon>
        <taxon>50 kb inversion clade</taxon>
        <taxon>NPAAA clade</taxon>
        <taxon>indigoferoid/millettioid clade</taxon>
        <taxon>Phaseoleae</taxon>
        <taxon>Vigna</taxon>
    </lineage>
</organism>
<dbReference type="EMBL" id="CM003379">
    <property type="protein sequence ID" value="KOM51851.1"/>
    <property type="molecule type" value="Genomic_DNA"/>
</dbReference>
<sequence length="221" mass="25202">MADTNMEFACRTTMATWRLVYASNRGIIRTELQKVQTQLKEVVAAHSQCEQRQKQSEELLTEARVLMGNMQRTNAELKKERDQFAAELEMLMKEAFDQKIVITSLREERDALLLTTARDKEIMEEMGKAIVLEHTRGFKKALRQASHFLNISTEGVDFDPRKDVYQGHLVSLSEIPQGALLESEPTETEENVAAGTPITREIREEDRVVPSTNVVDVVHVE</sequence>
<reference evidence="4" key="1">
    <citation type="journal article" date="2015" name="Proc. Natl. Acad. Sci. U.S.A.">
        <title>Genome sequencing of adzuki bean (Vigna angularis) provides insight into high starch and low fat accumulation and domestication.</title>
        <authorList>
            <person name="Yang K."/>
            <person name="Tian Z."/>
            <person name="Chen C."/>
            <person name="Luo L."/>
            <person name="Zhao B."/>
            <person name="Wang Z."/>
            <person name="Yu L."/>
            <person name="Li Y."/>
            <person name="Sun Y."/>
            <person name="Li W."/>
            <person name="Chen Y."/>
            <person name="Li Y."/>
            <person name="Zhang Y."/>
            <person name="Ai D."/>
            <person name="Zhao J."/>
            <person name="Shang C."/>
            <person name="Ma Y."/>
            <person name="Wu B."/>
            <person name="Wang M."/>
            <person name="Gao L."/>
            <person name="Sun D."/>
            <person name="Zhang P."/>
            <person name="Guo F."/>
            <person name="Wang W."/>
            <person name="Li Y."/>
            <person name="Wang J."/>
            <person name="Varshney R.K."/>
            <person name="Wang J."/>
            <person name="Ling H.Q."/>
            <person name="Wan P."/>
        </authorList>
    </citation>
    <scope>NUCLEOTIDE SEQUENCE</scope>
    <source>
        <strain evidence="4">cv. Jingnong 6</strain>
    </source>
</reference>
<dbReference type="Gramene" id="KOM51850">
    <property type="protein sequence ID" value="KOM51850"/>
    <property type="gene ID" value="LR48_Vigan09g050900"/>
</dbReference>
<evidence type="ECO:0000313" key="3">
    <source>
        <dbReference type="EMBL" id="KOM51851.1"/>
    </source>
</evidence>
<feature type="coiled-coil region" evidence="1">
    <location>
        <begin position="60"/>
        <end position="94"/>
    </location>
</feature>